<dbReference type="OrthoDB" id="7560468at2"/>
<evidence type="ECO:0000259" key="1">
    <source>
        <dbReference type="Pfam" id="PF12680"/>
    </source>
</evidence>
<proteinExistence type="predicted"/>
<gene>
    <name evidence="2" type="ORF">C6I21_14540</name>
</gene>
<feature type="domain" description="SnoaL-like" evidence="1">
    <location>
        <begin position="5"/>
        <end position="103"/>
    </location>
</feature>
<dbReference type="RefSeq" id="WP_105960199.1">
    <property type="nucleotide sequence ID" value="NZ_PVNS01000015.1"/>
</dbReference>
<dbReference type="EMBL" id="PVNS01000015">
    <property type="protein sequence ID" value="PRO64535.1"/>
    <property type="molecule type" value="Genomic_DNA"/>
</dbReference>
<dbReference type="AlphaFoldDB" id="A0A2P6ME40"/>
<organism evidence="2 3">
    <name type="scientific">Alkalicoccus urumqiensis</name>
    <name type="common">Bacillus urumqiensis</name>
    <dbReference type="NCBI Taxonomy" id="1548213"/>
    <lineage>
        <taxon>Bacteria</taxon>
        <taxon>Bacillati</taxon>
        <taxon>Bacillota</taxon>
        <taxon>Bacilli</taxon>
        <taxon>Bacillales</taxon>
        <taxon>Bacillaceae</taxon>
        <taxon>Alkalicoccus</taxon>
    </lineage>
</organism>
<dbReference type="Pfam" id="PF12680">
    <property type="entry name" value="SnoaL_2"/>
    <property type="match status" value="1"/>
</dbReference>
<reference evidence="2 3" key="1">
    <citation type="submission" date="2018-03" db="EMBL/GenBank/DDBJ databases">
        <title>Bacillus urumqiensis sp. nov., a moderately haloalkaliphilic bacterium isolated from a salt lake.</title>
        <authorList>
            <person name="Zhao B."/>
            <person name="Liao Z."/>
        </authorList>
    </citation>
    <scope>NUCLEOTIDE SEQUENCE [LARGE SCALE GENOMIC DNA]</scope>
    <source>
        <strain evidence="2 3">BZ-SZ-XJ18</strain>
    </source>
</reference>
<evidence type="ECO:0000313" key="3">
    <source>
        <dbReference type="Proteomes" id="UP000243650"/>
    </source>
</evidence>
<keyword evidence="3" id="KW-1185">Reference proteome</keyword>
<dbReference type="CDD" id="cd00531">
    <property type="entry name" value="NTF2_like"/>
    <property type="match status" value="1"/>
</dbReference>
<evidence type="ECO:0000313" key="2">
    <source>
        <dbReference type="EMBL" id="PRO64535.1"/>
    </source>
</evidence>
<protein>
    <recommendedName>
        <fullName evidence="1">SnoaL-like domain-containing protein</fullName>
    </recommendedName>
</protein>
<dbReference type="InterPro" id="IPR037401">
    <property type="entry name" value="SnoaL-like"/>
</dbReference>
<dbReference type="Proteomes" id="UP000243650">
    <property type="component" value="Unassembled WGS sequence"/>
</dbReference>
<comment type="caution">
    <text evidence="2">The sequence shown here is derived from an EMBL/GenBank/DDBJ whole genome shotgun (WGS) entry which is preliminary data.</text>
</comment>
<dbReference type="InterPro" id="IPR032710">
    <property type="entry name" value="NTF2-like_dom_sf"/>
</dbReference>
<dbReference type="Gene3D" id="3.10.450.50">
    <property type="match status" value="1"/>
</dbReference>
<name>A0A2P6ME40_ALKUR</name>
<dbReference type="SUPFAM" id="SSF54427">
    <property type="entry name" value="NTF2-like"/>
    <property type="match status" value="1"/>
</dbReference>
<accession>A0A2P6ME40</accession>
<sequence length="116" mass="13422">MNIHHLFHLVDQQQTEAYLEYFHDDGIMTFGNQPPAVGHEEIRRQVDGLFQSVKKLHHEIDHVWKPEEDTVIVNGQVTYTKHSGEEVPVVFSGTYFLKDEKISNYQVFIDVSPLSA</sequence>